<feature type="transmembrane region" description="Helical" evidence="1">
    <location>
        <begin position="139"/>
        <end position="157"/>
    </location>
</feature>
<keyword evidence="1" id="KW-0472">Membrane</keyword>
<keyword evidence="3" id="KW-1185">Reference proteome</keyword>
<evidence type="ECO:0000313" key="2">
    <source>
        <dbReference type="EMBL" id="KAF9501518.1"/>
    </source>
</evidence>
<comment type="caution">
    <text evidence="2">The sequence shown here is derived from an EMBL/GenBank/DDBJ whole genome shotgun (WGS) entry which is preliminary data.</text>
</comment>
<evidence type="ECO:0000256" key="1">
    <source>
        <dbReference type="SAM" id="Phobius"/>
    </source>
</evidence>
<keyword evidence="1" id="KW-0812">Transmembrane</keyword>
<feature type="transmembrane region" description="Helical" evidence="1">
    <location>
        <begin position="55"/>
        <end position="77"/>
    </location>
</feature>
<evidence type="ECO:0000313" key="3">
    <source>
        <dbReference type="Proteomes" id="UP000807025"/>
    </source>
</evidence>
<dbReference type="Proteomes" id="UP000807025">
    <property type="component" value="Unassembled WGS sequence"/>
</dbReference>
<name>A0A9P6DK75_PLEER</name>
<feature type="transmembrane region" description="Helical" evidence="1">
    <location>
        <begin position="89"/>
        <end position="113"/>
    </location>
</feature>
<dbReference type="AlphaFoldDB" id="A0A9P6DK75"/>
<organism evidence="2 3">
    <name type="scientific">Pleurotus eryngii</name>
    <name type="common">Boletus of the steppes</name>
    <dbReference type="NCBI Taxonomy" id="5323"/>
    <lineage>
        <taxon>Eukaryota</taxon>
        <taxon>Fungi</taxon>
        <taxon>Dikarya</taxon>
        <taxon>Basidiomycota</taxon>
        <taxon>Agaricomycotina</taxon>
        <taxon>Agaricomycetes</taxon>
        <taxon>Agaricomycetidae</taxon>
        <taxon>Agaricales</taxon>
        <taxon>Pleurotineae</taxon>
        <taxon>Pleurotaceae</taxon>
        <taxon>Pleurotus</taxon>
    </lineage>
</organism>
<gene>
    <name evidence="2" type="ORF">BDN71DRAFT_713381</name>
</gene>
<dbReference type="EMBL" id="MU154523">
    <property type="protein sequence ID" value="KAF9501518.1"/>
    <property type="molecule type" value="Genomic_DNA"/>
</dbReference>
<sequence>MNIAQGFADFDAAAPCLEGPSRTITPVIIYGYSDNILPSSSMATPMSWGKTPGPLVIVNCVNSLSYTFELVMAYVYFRNYQEDKKLMKLAVAALLLVGLVSVVSYITCTYLVIRNTFYVFMTHDPRTNLTYSHGSSNNYIALILAVLAMLSFVDSLVP</sequence>
<reference evidence="2" key="1">
    <citation type="submission" date="2020-11" db="EMBL/GenBank/DDBJ databases">
        <authorList>
            <consortium name="DOE Joint Genome Institute"/>
            <person name="Ahrendt S."/>
            <person name="Riley R."/>
            <person name="Andreopoulos W."/>
            <person name="Labutti K."/>
            <person name="Pangilinan J."/>
            <person name="Ruiz-Duenas F.J."/>
            <person name="Barrasa J.M."/>
            <person name="Sanchez-Garcia M."/>
            <person name="Camarero S."/>
            <person name="Miyauchi S."/>
            <person name="Serrano A."/>
            <person name="Linde D."/>
            <person name="Babiker R."/>
            <person name="Drula E."/>
            <person name="Ayuso-Fernandez I."/>
            <person name="Pacheco R."/>
            <person name="Padilla G."/>
            <person name="Ferreira P."/>
            <person name="Barriuso J."/>
            <person name="Kellner H."/>
            <person name="Castanera R."/>
            <person name="Alfaro M."/>
            <person name="Ramirez L."/>
            <person name="Pisabarro A.G."/>
            <person name="Kuo A."/>
            <person name="Tritt A."/>
            <person name="Lipzen A."/>
            <person name="He G."/>
            <person name="Yan M."/>
            <person name="Ng V."/>
            <person name="Cullen D."/>
            <person name="Martin F."/>
            <person name="Rosso M.-N."/>
            <person name="Henrissat B."/>
            <person name="Hibbett D."/>
            <person name="Martinez A.T."/>
            <person name="Grigoriev I.V."/>
        </authorList>
    </citation>
    <scope>NUCLEOTIDE SEQUENCE</scope>
    <source>
        <strain evidence="2">ATCC 90797</strain>
    </source>
</reference>
<proteinExistence type="predicted"/>
<protein>
    <submittedName>
        <fullName evidence="2">Uncharacterized protein</fullName>
    </submittedName>
</protein>
<accession>A0A9P6DK75</accession>
<keyword evidence="1" id="KW-1133">Transmembrane helix</keyword>
<dbReference type="OrthoDB" id="3203775at2759"/>